<feature type="compositionally biased region" description="Acidic residues" evidence="1">
    <location>
        <begin position="645"/>
        <end position="654"/>
    </location>
</feature>
<proteinExistence type="predicted"/>
<gene>
    <name evidence="2" type="ORF">Taro_029003</name>
</gene>
<evidence type="ECO:0000313" key="2">
    <source>
        <dbReference type="EMBL" id="MQL96327.1"/>
    </source>
</evidence>
<accession>A0A843VPT8</accession>
<name>A0A843VPT8_COLES</name>
<dbReference type="EMBL" id="NMUH01001905">
    <property type="protein sequence ID" value="MQL96327.1"/>
    <property type="molecule type" value="Genomic_DNA"/>
</dbReference>
<dbReference type="AlphaFoldDB" id="A0A843VPT8"/>
<feature type="region of interest" description="Disordered" evidence="1">
    <location>
        <begin position="611"/>
        <end position="632"/>
    </location>
</feature>
<feature type="region of interest" description="Disordered" evidence="1">
    <location>
        <begin position="645"/>
        <end position="688"/>
    </location>
</feature>
<organism evidence="2 3">
    <name type="scientific">Colocasia esculenta</name>
    <name type="common">Wild taro</name>
    <name type="synonym">Arum esculentum</name>
    <dbReference type="NCBI Taxonomy" id="4460"/>
    <lineage>
        <taxon>Eukaryota</taxon>
        <taxon>Viridiplantae</taxon>
        <taxon>Streptophyta</taxon>
        <taxon>Embryophyta</taxon>
        <taxon>Tracheophyta</taxon>
        <taxon>Spermatophyta</taxon>
        <taxon>Magnoliopsida</taxon>
        <taxon>Liliopsida</taxon>
        <taxon>Araceae</taxon>
        <taxon>Aroideae</taxon>
        <taxon>Colocasieae</taxon>
        <taxon>Colocasia</taxon>
    </lineage>
</organism>
<comment type="caution">
    <text evidence="2">The sequence shown here is derived from an EMBL/GenBank/DDBJ whole genome shotgun (WGS) entry which is preliminary data.</text>
</comment>
<keyword evidence="3" id="KW-1185">Reference proteome</keyword>
<evidence type="ECO:0000256" key="1">
    <source>
        <dbReference type="SAM" id="MobiDB-lite"/>
    </source>
</evidence>
<dbReference type="Proteomes" id="UP000652761">
    <property type="component" value="Unassembled WGS sequence"/>
</dbReference>
<reference evidence="2" key="1">
    <citation type="submission" date="2017-07" db="EMBL/GenBank/DDBJ databases">
        <title>Taro Niue Genome Assembly and Annotation.</title>
        <authorList>
            <person name="Atibalentja N."/>
            <person name="Keating K."/>
            <person name="Fields C.J."/>
        </authorList>
    </citation>
    <scope>NUCLEOTIDE SEQUENCE</scope>
    <source>
        <strain evidence="2">Niue_2</strain>
        <tissue evidence="2">Leaf</tissue>
    </source>
</reference>
<sequence length="919" mass="100482">MGARGKVVMRVAVADRAGNDGSDGGSCEKLLGLFRGELDVEICAVRFFSAVEPARFQFSQCALEGVAYYATGSCVLYRLCSCAAFEAVEPCLSGASLAWLLRLKMPRHHSRLGLNHRTYAVVFVFPLGSVEFRLDHSAAVFPVNVCALGGASGCCVASFVPGCQFVVALACVGSRPHGVSGVRNDLCCRLSTLWRSEVAMFVVGRCSRLIACDLGGCAEGCRRVVADSVGLEPVWPVMPFLLVVLLCVAWGELDVEICAVRFFSAVEPARFQFSQCAPEGVAYYATGSCVRVRLSRLWSLVSPVLVLLGYCHRDCGLNGHSYQSRNLRNLPYLPRRRCGQRSGVPASVPSSTSASSQVEEFRAKLKKTARGVRLICYLQSELSGPMHSVSESSSSGEEEEKANLAFMANIDDKNPSLLDSMVAFGSSNSVGGYNAAFLMENQLDRFQAVKIKLCGNKAVDLDDLEKHGHSLANSIDIHAKGLGIIGIESATFSSCTKGDVDVMFWAVQKQDINMAQIIIERMKSAAEGELMEKMMAEGEAIIREASEAPPVQEEEVPIRQSAEGVIPPLVPTPAIIEESVDGVETSMEENHEDIVPEVVAPGHIEDVQMKDAPAQGEPEAQGEPDVQGEPAASAPVDQFQEGLVEDTSDEDDEPAVGSGAKGKGIAPGIPLLTRKAHHRSRKKKSDVTSIFLSQSTEAKDIGAVKSELQEMRIPEGSAGPSEPSESVEKAKILSSAESKTEDQWARANKVVYRKFEVARANTFPPSDHPLTLSEWFVCQHRSTWGPFIQKEIKLVRQFQMYQDYCFVNRLPEVQLGLFRATIAQLRTENPVNTPLQVDFATLKMPEVAFLPKLHFLLMDFDVGPIIFERFSRVMARIFVQRGAPLAFHRFLFKEYQRGFIKSSVLAPLLAESERFVNSD</sequence>
<feature type="compositionally biased region" description="Basic residues" evidence="1">
    <location>
        <begin position="674"/>
        <end position="684"/>
    </location>
</feature>
<protein>
    <submittedName>
        <fullName evidence="2">Uncharacterized protein</fullName>
    </submittedName>
</protein>
<evidence type="ECO:0000313" key="3">
    <source>
        <dbReference type="Proteomes" id="UP000652761"/>
    </source>
</evidence>